<reference evidence="8 10" key="2">
    <citation type="submission" date="2020-07" db="EMBL/GenBank/DDBJ databases">
        <title>Sequencing the genomes of 1000 actinobacteria strains.</title>
        <authorList>
            <person name="Klenk H.-P."/>
        </authorList>
    </citation>
    <scope>NUCLEOTIDE SEQUENCE [LARGE SCALE GENOMIC DNA]</scope>
    <source>
        <strain evidence="8 10">DSM 41455</strain>
    </source>
</reference>
<feature type="domain" description="Alpha-1,6-glucosidases pullulanase-type C-terminal" evidence="4">
    <location>
        <begin position="957"/>
        <end position="1117"/>
    </location>
</feature>
<reference evidence="7 9" key="1">
    <citation type="submission" date="2020-05" db="EMBL/GenBank/DDBJ databases">
        <title>Whole genome shotgun sequence of Streptomyces fulvorobeus NBRC 15897.</title>
        <authorList>
            <person name="Komaki H."/>
            <person name="Tamura T."/>
        </authorList>
    </citation>
    <scope>NUCLEOTIDE SEQUENCE [LARGE SCALE GENOMIC DNA]</scope>
    <source>
        <strain evidence="7 9">NBRC 15897</strain>
    </source>
</reference>
<dbReference type="SUPFAM" id="SSF51445">
    <property type="entry name" value="(Trans)glycosidases"/>
    <property type="match status" value="1"/>
</dbReference>
<dbReference type="RefSeq" id="WP_246352992.1">
    <property type="nucleotide sequence ID" value="NZ_BAAAUE010000008.1"/>
</dbReference>
<evidence type="ECO:0000259" key="4">
    <source>
        <dbReference type="Pfam" id="PF11852"/>
    </source>
</evidence>
<evidence type="ECO:0000259" key="3">
    <source>
        <dbReference type="Pfam" id="PF02922"/>
    </source>
</evidence>
<dbReference type="PANTHER" id="PTHR43002">
    <property type="entry name" value="GLYCOGEN DEBRANCHING ENZYME"/>
    <property type="match status" value="1"/>
</dbReference>
<dbReference type="Gene3D" id="2.60.40.1180">
    <property type="entry name" value="Golgi alpha-mannosidase II"/>
    <property type="match status" value="1"/>
</dbReference>
<dbReference type="CDD" id="cd02860">
    <property type="entry name" value="E_set_Pullulanase"/>
    <property type="match status" value="1"/>
</dbReference>
<feature type="domain" description="Glycoside hydrolase family 13 N-terminal" evidence="3">
    <location>
        <begin position="373"/>
        <end position="458"/>
    </location>
</feature>
<feature type="domain" description="Amylopullulanase X25" evidence="6">
    <location>
        <begin position="48"/>
        <end position="139"/>
    </location>
</feature>
<feature type="chain" id="PRO_5036204735" evidence="2">
    <location>
        <begin position="41"/>
        <end position="1118"/>
    </location>
</feature>
<evidence type="ECO:0000313" key="9">
    <source>
        <dbReference type="Proteomes" id="UP000498980"/>
    </source>
</evidence>
<dbReference type="InterPro" id="IPR013780">
    <property type="entry name" value="Glyco_hydro_b"/>
</dbReference>
<dbReference type="CDD" id="cd11341">
    <property type="entry name" value="AmyAc_Pullulanase_LD-like"/>
    <property type="match status" value="1"/>
</dbReference>
<evidence type="ECO:0000256" key="1">
    <source>
        <dbReference type="ARBA" id="ARBA00008061"/>
    </source>
</evidence>
<dbReference type="InterPro" id="IPR017853">
    <property type="entry name" value="GH"/>
</dbReference>
<dbReference type="Pfam" id="PF02922">
    <property type="entry name" value="CBM_48"/>
    <property type="match status" value="1"/>
</dbReference>
<dbReference type="Pfam" id="PF17967">
    <property type="entry name" value="Pullulanase_N2"/>
    <property type="match status" value="1"/>
</dbReference>
<gene>
    <name evidence="8" type="ORF">HEB29_000429</name>
    <name evidence="7" type="ORF">Sfulv_04570</name>
</gene>
<evidence type="ECO:0000313" key="7">
    <source>
        <dbReference type="EMBL" id="GFM95646.1"/>
    </source>
</evidence>
<dbReference type="Gene3D" id="2.60.40.10">
    <property type="entry name" value="Immunoglobulins"/>
    <property type="match status" value="3"/>
</dbReference>
<dbReference type="Gene3D" id="2.60.40.1130">
    <property type="entry name" value="Rab geranylgeranyltransferase alpha-subunit, insert domain"/>
    <property type="match status" value="1"/>
</dbReference>
<evidence type="ECO:0000259" key="6">
    <source>
        <dbReference type="Pfam" id="PF22058"/>
    </source>
</evidence>
<comment type="similarity">
    <text evidence="1">Belongs to the glycosyl hydrolase 13 family.</text>
</comment>
<dbReference type="GO" id="GO:0051060">
    <property type="term" value="F:pullulanase activity"/>
    <property type="evidence" value="ECO:0007669"/>
    <property type="project" value="InterPro"/>
</dbReference>
<dbReference type="Gene3D" id="3.20.20.80">
    <property type="entry name" value="Glycosidases"/>
    <property type="match status" value="1"/>
</dbReference>
<name>A0A7J0C1M7_9ACTN</name>
<evidence type="ECO:0000259" key="5">
    <source>
        <dbReference type="Pfam" id="PF17967"/>
    </source>
</evidence>
<comment type="caution">
    <text evidence="7">The sequence shown here is derived from an EMBL/GenBank/DDBJ whole genome shotgun (WGS) entry which is preliminary data.</text>
</comment>
<evidence type="ECO:0000313" key="8">
    <source>
        <dbReference type="EMBL" id="NYE39418.1"/>
    </source>
</evidence>
<proteinExistence type="inferred from homology"/>
<dbReference type="InterPro" id="IPR011839">
    <property type="entry name" value="Pullul_strch"/>
</dbReference>
<dbReference type="InterPro" id="IPR024561">
    <property type="entry name" value="Pullul_strch_C"/>
</dbReference>
<dbReference type="AlphaFoldDB" id="A0A7J0C1M7"/>
<dbReference type="Proteomes" id="UP000498980">
    <property type="component" value="Unassembled WGS sequence"/>
</dbReference>
<dbReference type="InterPro" id="IPR004193">
    <property type="entry name" value="Glyco_hydro_13_N"/>
</dbReference>
<dbReference type="CDD" id="cd12962">
    <property type="entry name" value="X25_BaPul_like"/>
    <property type="match status" value="1"/>
</dbReference>
<dbReference type="EMBL" id="BLWC01000001">
    <property type="protein sequence ID" value="GFM95646.1"/>
    <property type="molecule type" value="Genomic_DNA"/>
</dbReference>
<dbReference type="GO" id="GO:0005975">
    <property type="term" value="P:carbohydrate metabolic process"/>
    <property type="evidence" value="ECO:0007669"/>
    <property type="project" value="InterPro"/>
</dbReference>
<dbReference type="EMBL" id="JACCCF010000001">
    <property type="protein sequence ID" value="NYE39418.1"/>
    <property type="molecule type" value="Genomic_DNA"/>
</dbReference>
<dbReference type="Pfam" id="PF11852">
    <property type="entry name" value="Pullul_strch_C"/>
    <property type="match status" value="1"/>
</dbReference>
<evidence type="ECO:0000256" key="2">
    <source>
        <dbReference type="SAM" id="SignalP"/>
    </source>
</evidence>
<keyword evidence="2" id="KW-0732">Signal</keyword>
<dbReference type="InterPro" id="IPR040671">
    <property type="entry name" value="Pullulanase_N2"/>
</dbReference>
<sequence length="1118" mass="117917">MLRRPLRAPRPGRRSIPQLTVTALVLAGTTGAAGITPAFAAEAPPAAVAIASDFDSQLGCAGDWAPDCDQAQMVPRADGAWSLTARLKAGSYSYKAALDKSWAVNYGLNAVQGGANIPLSIPAGGAEVTFVYDPVTHWVTDTLNTTLVTATGDFQSELGCVTDGAVDCLASWLTDPDGDGTSTFTTASLPSGTYKARAALGLPGTPTGTQTPFTVADDGARTTFSHTASSPVLNVYAGDPKPSLAPRAAHWLTDDLIAWDLGDKPAAGTYHLAAAPDGGLAAGGTGITGGTVIPLTYDSAGLPTALKEKYPHLAKLGALRLPRAWAAKAPDLLKGQVAVAALAPDGTLRTATGLQTPGVLDDLYAARAKKAELGPVFRGAKPTLSLWAPTAKSVSAELYDTATSTEPRLVAMKLDARTGVWSVRGEKNWKNTYYRFAVKVWAPAVLQTVTNRVTDPYSLSLSADSRLSQIVDLDDPATAPRGWRDSRSPKAVAAGEQQIQELHLRDFSAADAQVPAAERGTYDALTHPASSGFKHLKELAGSGITSVQLLPAFDFAGTAEKRADQAAPACDLPSMAPDSEAQQACVAGTQATDAYNWGYNPLHFTVPEGSYAGDPNGASRTVEFRRMVQRLHDNGLRVVMDVVYNHTAAAGQDPASVLDRIVPGYYHRLDATGTVTRDSCCADTAPEHAMMNKLVVDSVTTWAKQYRIDGFRFDLMGLDPKQTMLDVDDALADLTPRRDGIDGKNIALYGEGWNYGVVADDARFVQATQENMAGTGIGTFNDRLRDGVRGGGISDTDPRRQGFASGLFTDPNGADVNGTSAQQKARLLKDMDLVKIGLTGNLADYSFTTSDGTRRTGAQLDYNGHPAGYTASPGEAVNYVEAHDNLALYDALAYKLPAATTPAARARVQALALAISTLSQSPSMAQAGTDLLRSKSLDGNSYDSGDWFNAIQWDCRAGNGFGHGLPLAESNRGQWDHAKPLLADASLIPGCGEIGDTTVQFQQLLRIKKSTPLFALGTAASVQKRLSFPLSGTPGETPGVITQHLNGHGLDTYKSVTVVHNATPQAQKQTLEGLTGSRQVLHPVLAQGGDAVVKQSTFRTDSGTFTVPAHTVAVFVER</sequence>
<protein>
    <submittedName>
        <fullName evidence="8">Pullulanase-type alpha-1,6-glucosidase</fullName>
    </submittedName>
</protein>
<organism evidence="7 9">
    <name type="scientific">Streptomyces fulvorobeus</name>
    <dbReference type="NCBI Taxonomy" id="284028"/>
    <lineage>
        <taxon>Bacteria</taxon>
        <taxon>Bacillati</taxon>
        <taxon>Actinomycetota</taxon>
        <taxon>Actinomycetes</taxon>
        <taxon>Kitasatosporales</taxon>
        <taxon>Streptomycetaceae</taxon>
        <taxon>Streptomyces</taxon>
    </lineage>
</organism>
<dbReference type="Proteomes" id="UP000530403">
    <property type="component" value="Unassembled WGS sequence"/>
</dbReference>
<evidence type="ECO:0000313" key="10">
    <source>
        <dbReference type="Proteomes" id="UP000530403"/>
    </source>
</evidence>
<keyword evidence="9" id="KW-1185">Reference proteome</keyword>
<dbReference type="NCBIfam" id="TIGR02103">
    <property type="entry name" value="pullul_strch"/>
    <property type="match status" value="1"/>
</dbReference>
<feature type="domain" description="Pullulanase N2" evidence="5">
    <location>
        <begin position="248"/>
        <end position="362"/>
    </location>
</feature>
<dbReference type="SUPFAM" id="SSF51011">
    <property type="entry name" value="Glycosyl hydrolase domain"/>
    <property type="match status" value="1"/>
</dbReference>
<dbReference type="InterPro" id="IPR013783">
    <property type="entry name" value="Ig-like_fold"/>
</dbReference>
<dbReference type="Pfam" id="PF22058">
    <property type="entry name" value="X25_BaPul_like"/>
    <property type="match status" value="2"/>
</dbReference>
<dbReference type="SUPFAM" id="SSF81296">
    <property type="entry name" value="E set domains"/>
    <property type="match status" value="2"/>
</dbReference>
<accession>A0A7J0C1M7</accession>
<dbReference type="InterPro" id="IPR014756">
    <property type="entry name" value="Ig_E-set"/>
</dbReference>
<feature type="domain" description="Amylopullulanase X25" evidence="6">
    <location>
        <begin position="148"/>
        <end position="226"/>
    </location>
</feature>
<dbReference type="InterPro" id="IPR054409">
    <property type="entry name" value="X25_BaPul-like"/>
</dbReference>
<feature type="signal peptide" evidence="2">
    <location>
        <begin position="1"/>
        <end position="40"/>
    </location>
</feature>